<dbReference type="CDD" id="cd00009">
    <property type="entry name" value="AAA"/>
    <property type="match status" value="1"/>
</dbReference>
<dbReference type="RefSeq" id="WP_092475107.1">
    <property type="nucleotide sequence ID" value="NZ_FOHN01000001.1"/>
</dbReference>
<dbReference type="OrthoDB" id="9778364at2"/>
<dbReference type="FunFam" id="1.10.3710.10:FF:000003">
    <property type="entry name" value="ATPase, AAA family protein"/>
    <property type="match status" value="1"/>
</dbReference>
<keyword evidence="7" id="KW-1185">Reference proteome</keyword>
<evidence type="ECO:0000256" key="1">
    <source>
        <dbReference type="ARBA" id="ARBA00008959"/>
    </source>
</evidence>
<organism evidence="6 7">
    <name type="scientific">[Clostridium] polysaccharolyticum</name>
    <dbReference type="NCBI Taxonomy" id="29364"/>
    <lineage>
        <taxon>Bacteria</taxon>
        <taxon>Bacillati</taxon>
        <taxon>Bacillota</taxon>
        <taxon>Clostridia</taxon>
        <taxon>Lachnospirales</taxon>
        <taxon>Lachnospiraceae</taxon>
    </lineage>
</organism>
<dbReference type="FunFam" id="1.20.272.10:FF:000001">
    <property type="entry name" value="Putative AAA family ATPase"/>
    <property type="match status" value="1"/>
</dbReference>
<dbReference type="InterPro" id="IPR003593">
    <property type="entry name" value="AAA+_ATPase"/>
</dbReference>
<dbReference type="SUPFAM" id="SSF52540">
    <property type="entry name" value="P-loop containing nucleoside triphosphate hydrolases"/>
    <property type="match status" value="1"/>
</dbReference>
<dbReference type="GO" id="GO:0016887">
    <property type="term" value="F:ATP hydrolysis activity"/>
    <property type="evidence" value="ECO:0007669"/>
    <property type="project" value="InterPro"/>
</dbReference>
<evidence type="ECO:0000313" key="6">
    <source>
        <dbReference type="EMBL" id="SES64687.1"/>
    </source>
</evidence>
<dbReference type="Gene3D" id="3.40.50.300">
    <property type="entry name" value="P-loop containing nucleotide triphosphate hydrolases"/>
    <property type="match status" value="1"/>
</dbReference>
<dbReference type="InterPro" id="IPR008921">
    <property type="entry name" value="DNA_pol3_clamp-load_cplx_C"/>
</dbReference>
<dbReference type="SMART" id="SM00382">
    <property type="entry name" value="AAA"/>
    <property type="match status" value="1"/>
</dbReference>
<dbReference type="GO" id="GO:0005524">
    <property type="term" value="F:ATP binding"/>
    <property type="evidence" value="ECO:0007669"/>
    <property type="project" value="UniProtKB-KW"/>
</dbReference>
<evidence type="ECO:0000313" key="7">
    <source>
        <dbReference type="Proteomes" id="UP000199800"/>
    </source>
</evidence>
<dbReference type="InterPro" id="IPR032423">
    <property type="entry name" value="AAA_assoc_2"/>
</dbReference>
<dbReference type="GO" id="GO:0017116">
    <property type="term" value="F:single-stranded DNA helicase activity"/>
    <property type="evidence" value="ECO:0007669"/>
    <property type="project" value="TreeGrafter"/>
</dbReference>
<comment type="similarity">
    <text evidence="1">Belongs to the AAA ATPase family. RarA/MGS1/WRNIP1 subfamily.</text>
</comment>
<evidence type="ECO:0000256" key="4">
    <source>
        <dbReference type="ARBA" id="ARBA00022840"/>
    </source>
</evidence>
<evidence type="ECO:0000256" key="3">
    <source>
        <dbReference type="ARBA" id="ARBA00022741"/>
    </source>
</evidence>
<dbReference type="Pfam" id="PF00004">
    <property type="entry name" value="AAA"/>
    <property type="match status" value="1"/>
</dbReference>
<dbReference type="EMBL" id="FOHN01000001">
    <property type="protein sequence ID" value="SES64687.1"/>
    <property type="molecule type" value="Genomic_DNA"/>
</dbReference>
<dbReference type="InterPro" id="IPR021886">
    <property type="entry name" value="MgsA_C"/>
</dbReference>
<dbReference type="GO" id="GO:0003677">
    <property type="term" value="F:DNA binding"/>
    <property type="evidence" value="ECO:0007669"/>
    <property type="project" value="InterPro"/>
</dbReference>
<dbReference type="InterPro" id="IPR003959">
    <property type="entry name" value="ATPase_AAA_core"/>
</dbReference>
<dbReference type="Gene3D" id="1.20.272.10">
    <property type="match status" value="1"/>
</dbReference>
<dbReference type="GO" id="GO:0000731">
    <property type="term" value="P:DNA synthesis involved in DNA repair"/>
    <property type="evidence" value="ECO:0007669"/>
    <property type="project" value="TreeGrafter"/>
</dbReference>
<evidence type="ECO:0000259" key="5">
    <source>
        <dbReference type="SMART" id="SM00382"/>
    </source>
</evidence>
<dbReference type="Pfam" id="PF12002">
    <property type="entry name" value="MgsA_C"/>
    <property type="match status" value="1"/>
</dbReference>
<feature type="domain" description="AAA+ ATPase" evidence="5">
    <location>
        <begin position="51"/>
        <end position="168"/>
    </location>
</feature>
<dbReference type="PANTHER" id="PTHR13779:SF7">
    <property type="entry name" value="ATPASE WRNIP1"/>
    <property type="match status" value="1"/>
</dbReference>
<dbReference type="InterPro" id="IPR051314">
    <property type="entry name" value="AAA_ATPase_RarA/MGS1/WRNIP1"/>
</dbReference>
<protein>
    <recommendedName>
        <fullName evidence="2">Replication-associated recombination protein A</fullName>
    </recommendedName>
</protein>
<dbReference type="AlphaFoldDB" id="A0A1H9Y7E1"/>
<dbReference type="Gene3D" id="1.10.8.60">
    <property type="match status" value="1"/>
</dbReference>
<dbReference type="FunFam" id="1.10.8.60:FF:000029">
    <property type="entry name" value="Replication-associated recombination protein A"/>
    <property type="match status" value="1"/>
</dbReference>
<dbReference type="InterPro" id="IPR025346">
    <property type="entry name" value="DUF4250"/>
</dbReference>
<dbReference type="FunFam" id="3.40.50.300:FF:000345">
    <property type="entry name" value="AAA family ATPase"/>
    <property type="match status" value="1"/>
</dbReference>
<accession>A0A1H9Y7E1</accession>
<sequence>MDLFDYMRSKNQETESPLASRLRPAALDEIVGQEHILGKDKLLYRAIKADKLSSVIFYGPPGTGKTTLAKVIANTTSALFTQINATASGKKDMEQIINEAKNNNGMYGKKTILFVDEIHRFNKSQQDYLLPFVEDGTVILIGATTENPYFEVNSALISRSIVFELHPLSQDNIKALIKRAITDEQKGLGAYHAVIDNDALEFLSSVSNGDARSALNAIELGILTTPRSEDEKIHITLDVAQECIQKRVVRYDKTGDNHYDTISAFIKSMRGSDPDAAIYYLAKMLYAGEDITFIARRIMICASEDVSNADPNAIVVATACAQAAERLGMPEARIVLAQAASYVACAPKSNSSYMAIDKALETVKREKHAAIPSYLKDAHYPGAAKLGHGLGYKYAHDYENHYVEQQYLPDEHKDTTFYHLSDNGYEARIKEYFKHIKKQQEAVVMNIPKDPAMRLSYINTQLRDNFSSLEDLCKSLDADPAEIINSLKAINYEYDEKRNQFV</sequence>
<dbReference type="Pfam" id="PF16193">
    <property type="entry name" value="AAA_assoc_2"/>
    <property type="match status" value="1"/>
</dbReference>
<evidence type="ECO:0000256" key="2">
    <source>
        <dbReference type="ARBA" id="ARBA00020776"/>
    </source>
</evidence>
<dbReference type="STRING" id="29364.SAMN04487772_101189"/>
<keyword evidence="3" id="KW-0547">Nucleotide-binding</keyword>
<name>A0A1H9Y7E1_9FIRM</name>
<dbReference type="GO" id="GO:0008047">
    <property type="term" value="F:enzyme activator activity"/>
    <property type="evidence" value="ECO:0007669"/>
    <property type="project" value="TreeGrafter"/>
</dbReference>
<dbReference type="CDD" id="cd18139">
    <property type="entry name" value="HLD_clamp_RarA"/>
    <property type="match status" value="1"/>
</dbReference>
<dbReference type="Gene3D" id="1.10.3710.10">
    <property type="entry name" value="DNA polymerase III clamp loader subunits, C-terminal domain"/>
    <property type="match status" value="1"/>
</dbReference>
<gene>
    <name evidence="6" type="ORF">SAMN04487772_101189</name>
</gene>
<proteinExistence type="inferred from homology"/>
<dbReference type="Proteomes" id="UP000199800">
    <property type="component" value="Unassembled WGS sequence"/>
</dbReference>
<dbReference type="InterPro" id="IPR027417">
    <property type="entry name" value="P-loop_NTPase"/>
</dbReference>
<keyword evidence="4" id="KW-0067">ATP-binding</keyword>
<dbReference type="Pfam" id="PF14056">
    <property type="entry name" value="DUF4250"/>
    <property type="match status" value="1"/>
</dbReference>
<dbReference type="PANTHER" id="PTHR13779">
    <property type="entry name" value="WERNER HELICASE-INTERACTING PROTEIN 1 FAMILY MEMBER"/>
    <property type="match status" value="1"/>
</dbReference>
<reference evidence="6 7" key="1">
    <citation type="submission" date="2016-10" db="EMBL/GenBank/DDBJ databases">
        <authorList>
            <person name="de Groot N.N."/>
        </authorList>
    </citation>
    <scope>NUCLEOTIDE SEQUENCE [LARGE SCALE GENOMIC DNA]</scope>
    <source>
        <strain evidence="6 7">DSM 1801</strain>
    </source>
</reference>
<dbReference type="GO" id="GO:0006261">
    <property type="term" value="P:DNA-templated DNA replication"/>
    <property type="evidence" value="ECO:0007669"/>
    <property type="project" value="TreeGrafter"/>
</dbReference>
<dbReference type="SUPFAM" id="SSF48019">
    <property type="entry name" value="post-AAA+ oligomerization domain-like"/>
    <property type="match status" value="1"/>
</dbReference>